<dbReference type="Gene3D" id="1.10.1660.10">
    <property type="match status" value="1"/>
</dbReference>
<name>A0ABU1K1E3_9FLAO</name>
<dbReference type="Pfam" id="PF12728">
    <property type="entry name" value="HTH_17"/>
    <property type="match status" value="1"/>
</dbReference>
<accession>A0ABU1K1E3</accession>
<organism evidence="2 3">
    <name type="scientific">Mesonia maritima</name>
    <dbReference type="NCBI Taxonomy" id="1793873"/>
    <lineage>
        <taxon>Bacteria</taxon>
        <taxon>Pseudomonadati</taxon>
        <taxon>Bacteroidota</taxon>
        <taxon>Flavobacteriia</taxon>
        <taxon>Flavobacteriales</taxon>
        <taxon>Flavobacteriaceae</taxon>
        <taxon>Mesonia</taxon>
    </lineage>
</organism>
<protein>
    <submittedName>
        <fullName evidence="2">DNA-binding transcriptional regulator AlpA</fullName>
    </submittedName>
</protein>
<keyword evidence="2" id="KW-0238">DNA-binding</keyword>
<comment type="caution">
    <text evidence="2">The sequence shown here is derived from an EMBL/GenBank/DDBJ whole genome shotgun (WGS) entry which is preliminary data.</text>
</comment>
<evidence type="ECO:0000313" key="3">
    <source>
        <dbReference type="Proteomes" id="UP001257659"/>
    </source>
</evidence>
<proteinExistence type="predicted"/>
<reference evidence="2 3" key="1">
    <citation type="submission" date="2023-07" db="EMBL/GenBank/DDBJ databases">
        <title>Genomic Encyclopedia of Type Strains, Phase IV (KMG-IV): sequencing the most valuable type-strain genomes for metagenomic binning, comparative biology and taxonomic classification.</title>
        <authorList>
            <person name="Goeker M."/>
        </authorList>
    </citation>
    <scope>NUCLEOTIDE SEQUENCE [LARGE SCALE GENOMIC DNA]</scope>
    <source>
        <strain evidence="2 3">DSM 102814</strain>
    </source>
</reference>
<dbReference type="RefSeq" id="WP_309726088.1">
    <property type="nucleotide sequence ID" value="NZ_JAVDQA010000001.1"/>
</dbReference>
<dbReference type="InterPro" id="IPR041657">
    <property type="entry name" value="HTH_17"/>
</dbReference>
<keyword evidence="3" id="KW-1185">Reference proteome</keyword>
<evidence type="ECO:0000259" key="1">
    <source>
        <dbReference type="Pfam" id="PF12728"/>
    </source>
</evidence>
<gene>
    <name evidence="2" type="ORF">GGR31_000034</name>
</gene>
<dbReference type="GO" id="GO:0003677">
    <property type="term" value="F:DNA binding"/>
    <property type="evidence" value="ECO:0007669"/>
    <property type="project" value="UniProtKB-KW"/>
</dbReference>
<dbReference type="InterPro" id="IPR009061">
    <property type="entry name" value="DNA-bd_dom_put_sf"/>
</dbReference>
<evidence type="ECO:0000313" key="2">
    <source>
        <dbReference type="EMBL" id="MDR6299418.1"/>
    </source>
</evidence>
<dbReference type="SUPFAM" id="SSF46955">
    <property type="entry name" value="Putative DNA-binding domain"/>
    <property type="match status" value="1"/>
</dbReference>
<dbReference type="EMBL" id="JAVDQA010000001">
    <property type="protein sequence ID" value="MDR6299418.1"/>
    <property type="molecule type" value="Genomic_DNA"/>
</dbReference>
<feature type="domain" description="Helix-turn-helix" evidence="1">
    <location>
        <begin position="46"/>
        <end position="95"/>
    </location>
</feature>
<dbReference type="Proteomes" id="UP001257659">
    <property type="component" value="Unassembled WGS sequence"/>
</dbReference>
<sequence length="96" mass="11618">MKPKLMLVTEKGMQEFIPLTRYEELQMRFEKLSSEEKTQKEEKEKLYTMSRVLKIFKTSRPTIYAWEKKGILHPIRIEGRVYFKADDVDKMIDSKR</sequence>